<dbReference type="EMBL" id="JACGWT010000002">
    <property type="protein sequence ID" value="MBA8793906.1"/>
    <property type="molecule type" value="Genomic_DNA"/>
</dbReference>
<feature type="region of interest" description="Disordered" evidence="1">
    <location>
        <begin position="1"/>
        <end position="22"/>
    </location>
</feature>
<accession>A0A7W3P5F1</accession>
<feature type="compositionally biased region" description="Basic and acidic residues" evidence="1">
    <location>
        <begin position="11"/>
        <end position="21"/>
    </location>
</feature>
<sequence>MSQPIAIPSRAGDDPGDDPRVRGRMHRTAERYAGGIRESLAELAQLGLVDQAVAHIRVHGSAPLFKLYLINDAELFFGFYPVMRHDVTVNGETIPTFDPMGKDTALFHHTATTDPDALGSQYVAEAARWFGSIWDTIAKPATL</sequence>
<dbReference type="AlphaFoldDB" id="A0A7W3P5F1"/>
<dbReference type="Proteomes" id="UP000523079">
    <property type="component" value="Unassembled WGS sequence"/>
</dbReference>
<gene>
    <name evidence="2" type="ORF">FHX74_001511</name>
</gene>
<organism evidence="2 3">
    <name type="scientific">Microlunatus kandeliicorticis</name>
    <dbReference type="NCBI Taxonomy" id="1759536"/>
    <lineage>
        <taxon>Bacteria</taxon>
        <taxon>Bacillati</taxon>
        <taxon>Actinomycetota</taxon>
        <taxon>Actinomycetes</taxon>
        <taxon>Propionibacteriales</taxon>
        <taxon>Propionibacteriaceae</taxon>
        <taxon>Microlunatus</taxon>
    </lineage>
</organism>
<evidence type="ECO:0000313" key="2">
    <source>
        <dbReference type="EMBL" id="MBA8793906.1"/>
    </source>
</evidence>
<evidence type="ECO:0000313" key="3">
    <source>
        <dbReference type="Proteomes" id="UP000523079"/>
    </source>
</evidence>
<protein>
    <submittedName>
        <fullName evidence="2">Uncharacterized protein</fullName>
    </submittedName>
</protein>
<keyword evidence="3" id="KW-1185">Reference proteome</keyword>
<evidence type="ECO:0000256" key="1">
    <source>
        <dbReference type="SAM" id="MobiDB-lite"/>
    </source>
</evidence>
<reference evidence="2 3" key="1">
    <citation type="submission" date="2020-07" db="EMBL/GenBank/DDBJ databases">
        <title>Sequencing the genomes of 1000 actinobacteria strains.</title>
        <authorList>
            <person name="Klenk H.-P."/>
        </authorList>
    </citation>
    <scope>NUCLEOTIDE SEQUENCE [LARGE SCALE GENOMIC DNA]</scope>
    <source>
        <strain evidence="2 3">DSM 100723</strain>
    </source>
</reference>
<name>A0A7W3P5F1_9ACTN</name>
<comment type="caution">
    <text evidence="2">The sequence shown here is derived from an EMBL/GenBank/DDBJ whole genome shotgun (WGS) entry which is preliminary data.</text>
</comment>
<proteinExistence type="predicted"/>